<dbReference type="Pfam" id="PF00501">
    <property type="entry name" value="AMP-binding"/>
    <property type="match status" value="1"/>
</dbReference>
<sequence>MPRIGTNSLREMRFSLYIGVMIKRLAAPHSQGRDIAAALPPDHYAAMHSAFRWQVDAYFNIAEVCCRRWARADGVRDAIKRVAIHVHQPGAETTFYTYFQLQQAADALSHALVQSGVKRGDRVAIVMPQRFETAVAYMAVFQMGAVAMPLSMLFGPEALEYRLQDSDAVLAICDESSMANIQAVRSRCPALRAVMAAGAAGGQGDLDYPEPAPTLVASRTSLPPEGAVPPRGGPSVEPRWPAFTPVRTRADDAAILIYTSGTTGPPKGALLAHRALVGNLPGFVCSQNWFGFNPYENHQTTSPGGGRAGEGANTKRAKPSKGDQNTAVFWSPADWAWTGGLMDALLPTLYFGRPIVAFNGRFSPELAFGLMAAQGVTHTFLFPTALKAMMKAFPQPRRHFKLKLQAMMSAGEAVGDAVFWYCRDELGVVVNEMFGQTEINYIVGNCSMNRSPPEATTGAAAQGRPKQGTAPSGGSALNEVKSVGAVGWPARPGSMGKGYPGHRVAVIDEDGNECPVGVPGDVSVNRYDIHGDPDPIFFLGYWNKDAATQAKFTGDWCRTGDLATRDADGYLWYQGRADDVFKAAGYRIGPGEIENCLVKHPAVANAAVVPKPDRERGALVKAYVVLAPDFIAARVRQSGAEGQFDAELIAQLQNHVRGLLAPYEYPKEIEFIDSLPMTTTGKVQRRVLRLQEEERFRKASAG</sequence>
<keyword evidence="3" id="KW-0547">Nucleotide-binding</keyword>
<evidence type="ECO:0000256" key="2">
    <source>
        <dbReference type="ARBA" id="ARBA00022598"/>
    </source>
</evidence>
<dbReference type="GO" id="GO:0005524">
    <property type="term" value="F:ATP binding"/>
    <property type="evidence" value="ECO:0007669"/>
    <property type="project" value="UniProtKB-KW"/>
</dbReference>
<reference evidence="8" key="2">
    <citation type="submission" date="2020-09" db="EMBL/GenBank/DDBJ databases">
        <authorList>
            <person name="Sun Q."/>
            <person name="Zhou Y."/>
        </authorList>
    </citation>
    <scope>NUCLEOTIDE SEQUENCE</scope>
    <source>
        <strain evidence="8">CGMCC 1.15322</strain>
    </source>
</reference>
<dbReference type="GO" id="GO:0015645">
    <property type="term" value="F:fatty acid ligase activity"/>
    <property type="evidence" value="ECO:0007669"/>
    <property type="project" value="TreeGrafter"/>
</dbReference>
<organism evidence="8 9">
    <name type="scientific">Polaromonas eurypsychrophila</name>
    <dbReference type="NCBI Taxonomy" id="1614635"/>
    <lineage>
        <taxon>Bacteria</taxon>
        <taxon>Pseudomonadati</taxon>
        <taxon>Pseudomonadota</taxon>
        <taxon>Betaproteobacteria</taxon>
        <taxon>Burkholderiales</taxon>
        <taxon>Comamonadaceae</taxon>
        <taxon>Polaromonas</taxon>
    </lineage>
</organism>
<keyword evidence="4" id="KW-0067">ATP-binding</keyword>
<dbReference type="PANTHER" id="PTHR43605:SF10">
    <property type="entry name" value="ACYL-COA SYNTHETASE MEDIUM CHAIN FAMILY MEMBER 3"/>
    <property type="match status" value="1"/>
</dbReference>
<dbReference type="GO" id="GO:0004321">
    <property type="term" value="F:fatty-acyl-CoA synthase activity"/>
    <property type="evidence" value="ECO:0007669"/>
    <property type="project" value="TreeGrafter"/>
</dbReference>
<dbReference type="GO" id="GO:0006633">
    <property type="term" value="P:fatty acid biosynthetic process"/>
    <property type="evidence" value="ECO:0007669"/>
    <property type="project" value="TreeGrafter"/>
</dbReference>
<dbReference type="Proteomes" id="UP000620596">
    <property type="component" value="Unassembled WGS sequence"/>
</dbReference>
<evidence type="ECO:0000256" key="1">
    <source>
        <dbReference type="ARBA" id="ARBA00006432"/>
    </source>
</evidence>
<keyword evidence="9" id="KW-1185">Reference proteome</keyword>
<protein>
    <submittedName>
        <fullName evidence="8">AMP-binding protein</fullName>
    </submittedName>
</protein>
<name>A0A916WHG2_9BURK</name>
<evidence type="ECO:0000256" key="4">
    <source>
        <dbReference type="ARBA" id="ARBA00022840"/>
    </source>
</evidence>
<dbReference type="GO" id="GO:0016405">
    <property type="term" value="F:CoA-ligase activity"/>
    <property type="evidence" value="ECO:0007669"/>
    <property type="project" value="UniProtKB-ARBA"/>
</dbReference>
<evidence type="ECO:0000256" key="5">
    <source>
        <dbReference type="SAM" id="MobiDB-lite"/>
    </source>
</evidence>
<evidence type="ECO:0000259" key="7">
    <source>
        <dbReference type="Pfam" id="PF13193"/>
    </source>
</evidence>
<feature type="domain" description="AMP-dependent synthetase/ligase" evidence="6">
    <location>
        <begin position="83"/>
        <end position="524"/>
    </location>
</feature>
<dbReference type="InterPro" id="IPR051087">
    <property type="entry name" value="Mitochondrial_ACSM"/>
</dbReference>
<dbReference type="InterPro" id="IPR025110">
    <property type="entry name" value="AMP-bd_C"/>
</dbReference>
<dbReference type="SUPFAM" id="SSF56801">
    <property type="entry name" value="Acetyl-CoA synthetase-like"/>
    <property type="match status" value="1"/>
</dbReference>
<evidence type="ECO:0000256" key="3">
    <source>
        <dbReference type="ARBA" id="ARBA00022741"/>
    </source>
</evidence>
<dbReference type="PANTHER" id="PTHR43605">
    <property type="entry name" value="ACYL-COENZYME A SYNTHETASE"/>
    <property type="match status" value="1"/>
</dbReference>
<feature type="region of interest" description="Disordered" evidence="5">
    <location>
        <begin position="452"/>
        <end position="477"/>
    </location>
</feature>
<accession>A0A916WHG2</accession>
<comment type="caution">
    <text evidence="8">The sequence shown here is derived from an EMBL/GenBank/DDBJ whole genome shotgun (WGS) entry which is preliminary data.</text>
</comment>
<evidence type="ECO:0000313" key="9">
    <source>
        <dbReference type="Proteomes" id="UP000620596"/>
    </source>
</evidence>
<dbReference type="Gene3D" id="3.40.50.12780">
    <property type="entry name" value="N-terminal domain of ligase-like"/>
    <property type="match status" value="2"/>
</dbReference>
<dbReference type="Pfam" id="PF13193">
    <property type="entry name" value="AMP-binding_C"/>
    <property type="match status" value="1"/>
</dbReference>
<dbReference type="GO" id="GO:0006637">
    <property type="term" value="P:acyl-CoA metabolic process"/>
    <property type="evidence" value="ECO:0007669"/>
    <property type="project" value="TreeGrafter"/>
</dbReference>
<dbReference type="InterPro" id="IPR045851">
    <property type="entry name" value="AMP-bd_C_sf"/>
</dbReference>
<evidence type="ECO:0000313" key="8">
    <source>
        <dbReference type="EMBL" id="GGA98041.1"/>
    </source>
</evidence>
<dbReference type="EMBL" id="BMIG01000005">
    <property type="protein sequence ID" value="GGA98041.1"/>
    <property type="molecule type" value="Genomic_DNA"/>
</dbReference>
<proteinExistence type="inferred from homology"/>
<keyword evidence="2" id="KW-0436">Ligase</keyword>
<comment type="similarity">
    <text evidence="1">Belongs to the ATP-dependent AMP-binding enzyme family.</text>
</comment>
<dbReference type="AlphaFoldDB" id="A0A916WHG2"/>
<feature type="region of interest" description="Disordered" evidence="5">
    <location>
        <begin position="300"/>
        <end position="324"/>
    </location>
</feature>
<evidence type="ECO:0000259" key="6">
    <source>
        <dbReference type="Pfam" id="PF00501"/>
    </source>
</evidence>
<dbReference type="Gene3D" id="3.30.300.30">
    <property type="match status" value="1"/>
</dbReference>
<feature type="region of interest" description="Disordered" evidence="5">
    <location>
        <begin position="221"/>
        <end position="240"/>
    </location>
</feature>
<reference evidence="8" key="1">
    <citation type="journal article" date="2014" name="Int. J. Syst. Evol. Microbiol.">
        <title>Complete genome sequence of Corynebacterium casei LMG S-19264T (=DSM 44701T), isolated from a smear-ripened cheese.</title>
        <authorList>
            <consortium name="US DOE Joint Genome Institute (JGI-PGF)"/>
            <person name="Walter F."/>
            <person name="Albersmeier A."/>
            <person name="Kalinowski J."/>
            <person name="Ruckert C."/>
        </authorList>
    </citation>
    <scope>NUCLEOTIDE SEQUENCE</scope>
    <source>
        <strain evidence="8">CGMCC 1.15322</strain>
    </source>
</reference>
<dbReference type="InterPro" id="IPR020845">
    <property type="entry name" value="AMP-binding_CS"/>
</dbReference>
<dbReference type="PROSITE" id="PS00455">
    <property type="entry name" value="AMP_BINDING"/>
    <property type="match status" value="1"/>
</dbReference>
<dbReference type="InterPro" id="IPR000873">
    <property type="entry name" value="AMP-dep_synth/lig_dom"/>
</dbReference>
<feature type="domain" description="AMP-binding enzyme C-terminal" evidence="7">
    <location>
        <begin position="592"/>
        <end position="682"/>
    </location>
</feature>
<gene>
    <name evidence="8" type="ORF">GCM10011496_18910</name>
</gene>
<dbReference type="InterPro" id="IPR042099">
    <property type="entry name" value="ANL_N_sf"/>
</dbReference>